<dbReference type="PROSITE" id="PS00615">
    <property type="entry name" value="C_TYPE_LECTIN_1"/>
    <property type="match status" value="1"/>
</dbReference>
<comment type="caution">
    <text evidence="4">The sequence shown here is derived from an EMBL/GenBank/DDBJ whole genome shotgun (WGS) entry which is preliminary data.</text>
</comment>
<feature type="transmembrane region" description="Helical" evidence="2">
    <location>
        <begin position="124"/>
        <end position="143"/>
    </location>
</feature>
<evidence type="ECO:0000256" key="1">
    <source>
        <dbReference type="ARBA" id="ARBA00023157"/>
    </source>
</evidence>
<accession>A0ABR0Y0T4</accession>
<feature type="domain" description="C-type lectin" evidence="3">
    <location>
        <begin position="19"/>
        <end position="119"/>
    </location>
</feature>
<dbReference type="Proteomes" id="UP001369086">
    <property type="component" value="Unassembled WGS sequence"/>
</dbReference>
<dbReference type="PANTHER" id="PTHR45784">
    <property type="entry name" value="C-TYPE LECTIN DOMAIN FAMILY 20 MEMBER A-RELATED"/>
    <property type="match status" value="1"/>
</dbReference>
<reference evidence="4 5" key="1">
    <citation type="submission" date="2021-05" db="EMBL/GenBank/DDBJ databases">
        <authorList>
            <person name="Zahm M."/>
            <person name="Klopp C."/>
            <person name="Cabau C."/>
            <person name="Kuhl H."/>
            <person name="Suciu R."/>
            <person name="Ciorpac M."/>
            <person name="Holostenco D."/>
            <person name="Gessner J."/>
            <person name="Wuertz S."/>
            <person name="Hohne C."/>
            <person name="Stock M."/>
            <person name="Gislard M."/>
            <person name="Lluch J."/>
            <person name="Milhes M."/>
            <person name="Lampietro C."/>
            <person name="Lopez Roques C."/>
            <person name="Donnadieu C."/>
            <person name="Du K."/>
            <person name="Schartl M."/>
            <person name="Guiguen Y."/>
        </authorList>
    </citation>
    <scope>NUCLEOTIDE SEQUENCE [LARGE SCALE GENOMIC DNA]</scope>
    <source>
        <strain evidence="4">Hh-F2</strain>
        <tissue evidence="4">Blood</tissue>
    </source>
</reference>
<keyword evidence="1" id="KW-1015">Disulfide bond</keyword>
<keyword evidence="5" id="KW-1185">Reference proteome</keyword>
<dbReference type="Pfam" id="PF00059">
    <property type="entry name" value="Lectin_C"/>
    <property type="match status" value="1"/>
</dbReference>
<dbReference type="InterPro" id="IPR016187">
    <property type="entry name" value="CTDL_fold"/>
</dbReference>
<dbReference type="Gene3D" id="3.10.100.10">
    <property type="entry name" value="Mannose-Binding Protein A, subunit A"/>
    <property type="match status" value="1"/>
</dbReference>
<keyword evidence="2" id="KW-0472">Membrane</keyword>
<organism evidence="4 5">
    <name type="scientific">Huso huso</name>
    <name type="common">Beluga</name>
    <name type="synonym">Acipenser huso</name>
    <dbReference type="NCBI Taxonomy" id="61971"/>
    <lineage>
        <taxon>Eukaryota</taxon>
        <taxon>Metazoa</taxon>
        <taxon>Chordata</taxon>
        <taxon>Craniata</taxon>
        <taxon>Vertebrata</taxon>
        <taxon>Euteleostomi</taxon>
        <taxon>Actinopterygii</taxon>
        <taxon>Chondrostei</taxon>
        <taxon>Acipenseriformes</taxon>
        <taxon>Acipenseridae</taxon>
        <taxon>Huso</taxon>
    </lineage>
</organism>
<keyword evidence="2" id="KW-0812">Transmembrane</keyword>
<dbReference type="PROSITE" id="PS50041">
    <property type="entry name" value="C_TYPE_LECTIN_2"/>
    <property type="match status" value="1"/>
</dbReference>
<dbReference type="InterPro" id="IPR018378">
    <property type="entry name" value="C-type_lectin_CS"/>
</dbReference>
<evidence type="ECO:0000256" key="2">
    <source>
        <dbReference type="SAM" id="Phobius"/>
    </source>
</evidence>
<dbReference type="InterPro" id="IPR001304">
    <property type="entry name" value="C-type_lectin-like"/>
</dbReference>
<evidence type="ECO:0000313" key="4">
    <source>
        <dbReference type="EMBL" id="KAK6462004.1"/>
    </source>
</evidence>
<protein>
    <submittedName>
        <fullName evidence="4">Snaclec bitiscetin subunit alpha-like</fullName>
    </submittedName>
</protein>
<dbReference type="SMART" id="SM00034">
    <property type="entry name" value="CLECT"/>
    <property type="match status" value="1"/>
</dbReference>
<evidence type="ECO:0000313" key="5">
    <source>
        <dbReference type="Proteomes" id="UP001369086"/>
    </source>
</evidence>
<dbReference type="SUPFAM" id="SSF56436">
    <property type="entry name" value="C-type lectin-like"/>
    <property type="match status" value="1"/>
</dbReference>
<evidence type="ECO:0000259" key="3">
    <source>
        <dbReference type="PROSITE" id="PS50041"/>
    </source>
</evidence>
<dbReference type="PANTHER" id="PTHR45784:SF5">
    <property type="entry name" value="C-TYPE LECTIN DOMAIN FAMILY 20 MEMBER A-RELATED"/>
    <property type="match status" value="1"/>
</dbReference>
<gene>
    <name evidence="4" type="ORF">HHUSO_G36920</name>
</gene>
<dbReference type="InterPro" id="IPR016186">
    <property type="entry name" value="C-type_lectin-like/link_sf"/>
</dbReference>
<sequence length="184" mass="20952">MFFSSSGLCVPAYNQIRKYMFVETVKSWSEAQRYCRENHIDLATVRSQEEATQLLSIVGASVGDSWIGLYRDDTQNWQWSNSDDVIYSNWRADVFCASVNSEGKWIDLPCNLQNAFMCYKGKDIIIYIYIAIDYSFILVLLIIKHSCEGSLYEFANPPTSTAANISNNFSLQIFSVKTLNPSCP</sequence>
<proteinExistence type="predicted"/>
<dbReference type="EMBL" id="JAHFZB010000491">
    <property type="protein sequence ID" value="KAK6462004.1"/>
    <property type="molecule type" value="Genomic_DNA"/>
</dbReference>
<keyword evidence="2" id="KW-1133">Transmembrane helix</keyword>
<name>A0ABR0Y0T4_HUSHU</name>